<evidence type="ECO:0000313" key="1">
    <source>
        <dbReference type="EMBL" id="AGA63911.1"/>
    </source>
</evidence>
<protein>
    <submittedName>
        <fullName evidence="1">Conserved hypothetical plastid protein</fullName>
    </submittedName>
</protein>
<keyword evidence="1" id="KW-0150">Chloroplast</keyword>
<name>M4ITX0_CALTB</name>
<geneLocation type="chloroplast" evidence="1"/>
<dbReference type="AlphaFoldDB" id="M4ITX0"/>
<sequence length="447" mass="52837">MILFNLIFSQNITELYSMNSHINMTSVNFLHKSLKPRSSLAFILCDIKNLSKSKEDLASSNLLNSNLWRKFINTFWYQIVFLSTSNKLSEKYQAQLNSLNVTGGKNNYKRLLSQFSKSLTNNSIRSSLEYHKDDYSSDNLKYVWYKGLNFSRMQLFESLFKTDIRKGQLINLKNKLKNNIGFNSMPLYTVSNHLGQMIISEQTEELNSGFLFSSKNTNDWYKGWFFINFEDAKEYMYHIEKYYGLNNELKIVSCNLETFYKISSIYNKQLLLRLVPDLNEVGNLISKYKNYNNIEFHQKQNYGKNFFQGQPLYMIKTSMHSNSQNQYYYKIFLNKKHKNYITLFTNYETAINTLNKLKLSNSVSLKANNTKLIVYNLENFLQDSIDYSSKNKNFLLVPSKSSYKYLKTNQQQQARSIISSDLSERFLFFKLWTKRILWSLTSRQPIN</sequence>
<dbReference type="GeneID" id="15329280"/>
<keyword evidence="1" id="KW-0934">Plastid</keyword>
<dbReference type="RefSeq" id="YP_007878300.1">
    <property type="nucleotide sequence ID" value="NC_021075.1"/>
</dbReference>
<accession>M4ITX0</accession>
<reference evidence="1" key="1">
    <citation type="journal article" date="2013" name="PLoS ONE">
        <title>Evolution of red algal plastid genomes: ancient architectures, introns, horizontal gene transfer, and taxonomic utility of plastid markers.</title>
        <authorList>
            <person name="Janouskovec J."/>
            <person name="Liu S.-L."/>
            <person name="Martone P.T."/>
            <person name="Carre W."/>
            <person name="Leblanc C."/>
            <person name="Collen J."/>
            <person name="Keeling P.J."/>
        </authorList>
    </citation>
    <scope>NUCLEOTIDE SEQUENCE</scope>
</reference>
<dbReference type="EMBL" id="KC153978">
    <property type="protein sequence ID" value="AGA63911.1"/>
    <property type="molecule type" value="Genomic_DNA"/>
</dbReference>
<gene>
    <name evidence="1" type="primary">ycf80</name>
</gene>
<proteinExistence type="predicted"/>
<organism evidence="1">
    <name type="scientific">Calliarthron tuberculosum</name>
    <name type="common">Coralline red alga</name>
    <name type="synonym">Corallina tuberculosa</name>
    <dbReference type="NCBI Taxonomy" id="48942"/>
    <lineage>
        <taxon>Eukaryota</taxon>
        <taxon>Rhodophyta</taxon>
        <taxon>Florideophyceae</taxon>
        <taxon>Corallinophycidae</taxon>
        <taxon>Corallinales</taxon>
        <taxon>Corallinaceae</taxon>
        <taxon>Corallinoideae</taxon>
        <taxon>Calliarthron</taxon>
    </lineage>
</organism>